<protein>
    <submittedName>
        <fullName evidence="3">UPF0506 domain-containing protein</fullName>
    </submittedName>
</protein>
<reference evidence="3" key="1">
    <citation type="submission" date="2016-11" db="UniProtKB">
        <authorList>
            <consortium name="WormBaseParasite"/>
        </authorList>
    </citation>
    <scope>IDENTIFICATION</scope>
</reference>
<accession>A0A1I8AF74</accession>
<organism evidence="2 3">
    <name type="scientific">Steinernema glaseri</name>
    <dbReference type="NCBI Taxonomy" id="37863"/>
    <lineage>
        <taxon>Eukaryota</taxon>
        <taxon>Metazoa</taxon>
        <taxon>Ecdysozoa</taxon>
        <taxon>Nematoda</taxon>
        <taxon>Chromadorea</taxon>
        <taxon>Rhabditida</taxon>
        <taxon>Tylenchina</taxon>
        <taxon>Panagrolaimomorpha</taxon>
        <taxon>Strongyloidoidea</taxon>
        <taxon>Steinernematidae</taxon>
        <taxon>Steinernema</taxon>
    </lineage>
</organism>
<evidence type="ECO:0000313" key="3">
    <source>
        <dbReference type="WBParaSite" id="L893_g500.t1"/>
    </source>
</evidence>
<feature type="chain" id="PRO_5009314633" evidence="1">
    <location>
        <begin position="23"/>
        <end position="70"/>
    </location>
</feature>
<evidence type="ECO:0000256" key="1">
    <source>
        <dbReference type="SAM" id="SignalP"/>
    </source>
</evidence>
<proteinExistence type="predicted"/>
<dbReference type="WBParaSite" id="L893_g500.t1">
    <property type="protein sequence ID" value="L893_g500.t1"/>
    <property type="gene ID" value="L893_g500"/>
</dbReference>
<dbReference type="Proteomes" id="UP000095287">
    <property type="component" value="Unplaced"/>
</dbReference>
<keyword evidence="2" id="KW-1185">Reference proteome</keyword>
<keyword evidence="1" id="KW-0732">Signal</keyword>
<dbReference type="AlphaFoldDB" id="A0A1I8AF74"/>
<evidence type="ECO:0000313" key="2">
    <source>
        <dbReference type="Proteomes" id="UP000095287"/>
    </source>
</evidence>
<sequence length="70" mass="7481">MFPKHLLLILVFFALASSICQPSPVTLSIGSAQAENEPCDNPTACSHQCAALQCMLVECTGKDCTCDICF</sequence>
<feature type="signal peptide" evidence="1">
    <location>
        <begin position="1"/>
        <end position="22"/>
    </location>
</feature>
<name>A0A1I8AF74_9BILA</name>